<proteinExistence type="predicted"/>
<dbReference type="RefSeq" id="WP_160181373.1">
    <property type="nucleotide sequence ID" value="NZ_CP047656.1"/>
</dbReference>
<dbReference type="Proteomes" id="UP000464524">
    <property type="component" value="Chromosome"/>
</dbReference>
<evidence type="ECO:0008006" key="3">
    <source>
        <dbReference type="Google" id="ProtNLM"/>
    </source>
</evidence>
<keyword evidence="2" id="KW-1185">Reference proteome</keyword>
<dbReference type="EMBL" id="CP047656">
    <property type="protein sequence ID" value="QHJ13264.1"/>
    <property type="molecule type" value="Genomic_DNA"/>
</dbReference>
<protein>
    <recommendedName>
        <fullName evidence="3">DUF1439 domain-containing protein</fullName>
    </recommendedName>
</protein>
<evidence type="ECO:0000313" key="1">
    <source>
        <dbReference type="EMBL" id="QHJ13264.1"/>
    </source>
</evidence>
<accession>A0A857JRS7</accession>
<dbReference type="OrthoDB" id="6385269at2"/>
<dbReference type="InterPro" id="IPR010835">
    <property type="entry name" value="DUF1439"/>
</dbReference>
<organism evidence="1 2">
    <name type="scientific">Paraglaciecola mesophila</name>
    <dbReference type="NCBI Taxonomy" id="197222"/>
    <lineage>
        <taxon>Bacteria</taxon>
        <taxon>Pseudomonadati</taxon>
        <taxon>Pseudomonadota</taxon>
        <taxon>Gammaproteobacteria</taxon>
        <taxon>Alteromonadales</taxon>
        <taxon>Alteromonadaceae</taxon>
        <taxon>Paraglaciecola</taxon>
    </lineage>
</organism>
<evidence type="ECO:0000313" key="2">
    <source>
        <dbReference type="Proteomes" id="UP000464524"/>
    </source>
</evidence>
<dbReference type="Gene3D" id="3.15.10.40">
    <property type="entry name" value="Uncharacterised protein PF07273, DUF1439"/>
    <property type="match status" value="1"/>
</dbReference>
<gene>
    <name evidence="1" type="ORF">FX988_03525</name>
</gene>
<dbReference type="KEGG" id="pmes:FX988_03525"/>
<reference evidence="1 2" key="1">
    <citation type="submission" date="2019-12" db="EMBL/GenBank/DDBJ databases">
        <title>Genome sequencing and assembly of endphytes of Porphyra tenera.</title>
        <authorList>
            <person name="Park J.M."/>
            <person name="Shin R."/>
            <person name="Jo S.H."/>
        </authorList>
    </citation>
    <scope>NUCLEOTIDE SEQUENCE [LARGE SCALE GENOMIC DNA]</scope>
    <source>
        <strain evidence="1 2">GPM4</strain>
    </source>
</reference>
<sequence length="174" mass="19001">MRYVIGVVWLISVSVSQAFAFTKEFTEAELQQMVSAIMPITRSKFFVTMTLSEPRLDLLESSNEIGLGANIKASALGSYGGSGSGYLTGNLSYNQEQGALYFVNAKLLELNLNNVSEEQQEDIKKLLQPVVGTILGSRPIYVLDDSDLKQKLAKATLESLVVKDGKLIITLSAF</sequence>
<dbReference type="Pfam" id="PF07273">
    <property type="entry name" value="DUF1439"/>
    <property type="match status" value="1"/>
</dbReference>
<dbReference type="AlphaFoldDB" id="A0A857JRS7"/>
<name>A0A857JRS7_9ALTE</name>